<comment type="caution">
    <text evidence="3">The sequence shown here is derived from an EMBL/GenBank/DDBJ whole genome shotgun (WGS) entry which is preliminary data.</text>
</comment>
<dbReference type="Gene3D" id="3.40.630.10">
    <property type="entry name" value="Zn peptidases"/>
    <property type="match status" value="1"/>
</dbReference>
<dbReference type="InterPro" id="IPR045175">
    <property type="entry name" value="M28_fam"/>
</dbReference>
<dbReference type="SUPFAM" id="SSF53187">
    <property type="entry name" value="Zn-dependent exopeptidases"/>
    <property type="match status" value="1"/>
</dbReference>
<evidence type="ECO:0000313" key="4">
    <source>
        <dbReference type="Proteomes" id="UP001364890"/>
    </source>
</evidence>
<dbReference type="RefSeq" id="WP_336499570.1">
    <property type="nucleotide sequence ID" value="NZ_JBAWSY010000040.1"/>
</dbReference>
<feature type="domain" description="Peptidase M28" evidence="2">
    <location>
        <begin position="242"/>
        <end position="429"/>
    </location>
</feature>
<dbReference type="PANTHER" id="PTHR12147">
    <property type="entry name" value="METALLOPEPTIDASE M28 FAMILY MEMBER"/>
    <property type="match status" value="1"/>
</dbReference>
<dbReference type="Pfam" id="PF02225">
    <property type="entry name" value="PA"/>
    <property type="match status" value="1"/>
</dbReference>
<dbReference type="Gene3D" id="3.50.30.30">
    <property type="match status" value="1"/>
</dbReference>
<dbReference type="SUPFAM" id="SSF52025">
    <property type="entry name" value="PA domain"/>
    <property type="match status" value="1"/>
</dbReference>
<dbReference type="Pfam" id="PF04389">
    <property type="entry name" value="Peptidase_M28"/>
    <property type="match status" value="1"/>
</dbReference>
<dbReference type="InterPro" id="IPR046450">
    <property type="entry name" value="PA_dom_sf"/>
</dbReference>
<organism evidence="3 4">
    <name type="scientific">Psychrobacillus mangrovi</name>
    <dbReference type="NCBI Taxonomy" id="3117745"/>
    <lineage>
        <taxon>Bacteria</taxon>
        <taxon>Bacillati</taxon>
        <taxon>Bacillota</taxon>
        <taxon>Bacilli</taxon>
        <taxon>Bacillales</taxon>
        <taxon>Bacillaceae</taxon>
        <taxon>Psychrobacillus</taxon>
    </lineage>
</organism>
<dbReference type="Proteomes" id="UP001364890">
    <property type="component" value="Unassembled WGS sequence"/>
</dbReference>
<sequence>MRYSINKIILTIILGIATVVPIVAFSPHFASTEFEEMNALETQVLWGINAENIYNNIKTLSESPRVAGTEQEKKAVGYIKKEFESYGYKTEVQSFTFNSYTPPQSFALSIDGFSQSLHPVVFEYSVNGNVSGEIVAAGLGKMEELQSLNLTGKIALIQRGEITFADKISNATAKGAIGVIIYNHESGAINVSLGDTNKTSAPAVLLTKAEGNDLVSHISKNPGTIGKLDIEGASFNEKTSSNVIAIKKPMQTKSNNNIIVIGAHHDSVLGAPGANDDASGTAMTLELARVLKNISSNTEIRFVTFGAEELGLLGSSHYVESLSEDEKSRIVANFNLDMVGSKNAGELILQTVDGKPNLVTDLSQAASKKLNGEPTPYNQGERSDHVSFAEAGIPAALFIHNPTEEWYHTPQDTIDKISKEKLQDVAEIVGLAILNQITIESKRSK</sequence>
<feature type="domain" description="PA" evidence="1">
    <location>
        <begin position="131"/>
        <end position="214"/>
    </location>
</feature>
<proteinExistence type="predicted"/>
<dbReference type="PANTHER" id="PTHR12147:SF26">
    <property type="entry name" value="PEPTIDASE M28 DOMAIN-CONTAINING PROTEIN"/>
    <property type="match status" value="1"/>
</dbReference>
<protein>
    <submittedName>
        <fullName evidence="3">M20/M25/M40 family metallo-hydrolase</fullName>
    </submittedName>
</protein>
<gene>
    <name evidence="3" type="ORF">WAX74_20715</name>
</gene>
<evidence type="ECO:0000259" key="1">
    <source>
        <dbReference type="Pfam" id="PF02225"/>
    </source>
</evidence>
<keyword evidence="4" id="KW-1185">Reference proteome</keyword>
<reference evidence="3 4" key="1">
    <citation type="submission" date="2024-01" db="EMBL/GenBank/DDBJ databases">
        <title>Seven novel Bacillus-like species.</title>
        <authorList>
            <person name="Liu G."/>
        </authorList>
    </citation>
    <scope>NUCLEOTIDE SEQUENCE [LARGE SCALE GENOMIC DNA]</scope>
    <source>
        <strain evidence="3 4">FJAT-51614</strain>
    </source>
</reference>
<dbReference type="EMBL" id="JBAWSY010000040">
    <property type="protein sequence ID" value="MEI4772022.1"/>
    <property type="molecule type" value="Genomic_DNA"/>
</dbReference>
<dbReference type="InterPro" id="IPR007484">
    <property type="entry name" value="Peptidase_M28"/>
</dbReference>
<accession>A0ABU8FAI6</accession>
<evidence type="ECO:0000313" key="3">
    <source>
        <dbReference type="EMBL" id="MEI4772022.1"/>
    </source>
</evidence>
<dbReference type="InterPro" id="IPR003137">
    <property type="entry name" value="PA_domain"/>
</dbReference>
<name>A0ABU8FAI6_9BACI</name>
<evidence type="ECO:0000259" key="2">
    <source>
        <dbReference type="Pfam" id="PF04389"/>
    </source>
</evidence>